<protein>
    <submittedName>
        <fullName evidence="4">MerR family transcriptional regulator</fullName>
    </submittedName>
</protein>
<proteinExistence type="predicted"/>
<feature type="compositionally biased region" description="Low complexity" evidence="2">
    <location>
        <begin position="95"/>
        <end position="106"/>
    </location>
</feature>
<feature type="region of interest" description="Disordered" evidence="2">
    <location>
        <begin position="1"/>
        <end position="21"/>
    </location>
</feature>
<dbReference type="EMBL" id="JBHMCR010000008">
    <property type="protein sequence ID" value="MFB9521466.1"/>
    <property type="molecule type" value="Genomic_DNA"/>
</dbReference>
<dbReference type="Gene3D" id="1.10.1240.10">
    <property type="entry name" value="Methionine synthase domain"/>
    <property type="match status" value="1"/>
</dbReference>
<dbReference type="InterPro" id="IPR047057">
    <property type="entry name" value="MerR_fam"/>
</dbReference>
<organism evidence="4 5">
    <name type="scientific">Streptomyces cremeus</name>
    <dbReference type="NCBI Taxonomy" id="66881"/>
    <lineage>
        <taxon>Bacteria</taxon>
        <taxon>Bacillati</taxon>
        <taxon>Actinomycetota</taxon>
        <taxon>Actinomycetes</taxon>
        <taxon>Kitasatosporales</taxon>
        <taxon>Streptomycetaceae</taxon>
        <taxon>Streptomyces</taxon>
    </lineage>
</organism>
<dbReference type="Gene3D" id="1.10.1660.10">
    <property type="match status" value="1"/>
</dbReference>
<evidence type="ECO:0000259" key="3">
    <source>
        <dbReference type="PROSITE" id="PS50937"/>
    </source>
</evidence>
<dbReference type="InterPro" id="IPR003759">
    <property type="entry name" value="Cbl-bd_cap"/>
</dbReference>
<dbReference type="SMART" id="SM00422">
    <property type="entry name" value="HTH_MERR"/>
    <property type="match status" value="1"/>
</dbReference>
<gene>
    <name evidence="4" type="ORF">ACFFTU_16100</name>
</gene>
<evidence type="ECO:0000313" key="4">
    <source>
        <dbReference type="EMBL" id="MFB9521466.1"/>
    </source>
</evidence>
<dbReference type="Pfam" id="PF02607">
    <property type="entry name" value="B12-binding_2"/>
    <property type="match status" value="1"/>
</dbReference>
<dbReference type="PROSITE" id="PS50937">
    <property type="entry name" value="HTH_MERR_2"/>
    <property type="match status" value="1"/>
</dbReference>
<evidence type="ECO:0000313" key="5">
    <source>
        <dbReference type="Proteomes" id="UP001589718"/>
    </source>
</evidence>
<name>A0ABV5PE35_STRCM</name>
<comment type="caution">
    <text evidence="4">The sequence shown here is derived from an EMBL/GenBank/DDBJ whole genome shotgun (WGS) entry which is preliminary data.</text>
</comment>
<dbReference type="InterPro" id="IPR036594">
    <property type="entry name" value="Meth_synthase_dom"/>
</dbReference>
<accession>A0ABV5PE35</accession>
<keyword evidence="1" id="KW-0238">DNA-binding</keyword>
<dbReference type="Gene3D" id="3.40.50.280">
    <property type="entry name" value="Cobalamin-binding domain"/>
    <property type="match status" value="1"/>
</dbReference>
<dbReference type="InterPro" id="IPR009061">
    <property type="entry name" value="DNA-bd_dom_put_sf"/>
</dbReference>
<reference evidence="4 5" key="1">
    <citation type="submission" date="2024-09" db="EMBL/GenBank/DDBJ databases">
        <authorList>
            <person name="Sun Q."/>
            <person name="Mori K."/>
        </authorList>
    </citation>
    <scope>NUCLEOTIDE SEQUENCE [LARGE SCALE GENOMIC DNA]</scope>
    <source>
        <strain evidence="4 5">JCM 4362</strain>
    </source>
</reference>
<dbReference type="SUPFAM" id="SSF46955">
    <property type="entry name" value="Putative DNA-binding domain"/>
    <property type="match status" value="1"/>
</dbReference>
<dbReference type="InterPro" id="IPR000551">
    <property type="entry name" value="MerR-type_HTH_dom"/>
</dbReference>
<dbReference type="PANTHER" id="PTHR30204:SF97">
    <property type="entry name" value="MERR FAMILY REGULATORY PROTEIN"/>
    <property type="match status" value="1"/>
</dbReference>
<dbReference type="PANTHER" id="PTHR30204">
    <property type="entry name" value="REDOX-CYCLING DRUG-SENSING TRANSCRIPTIONAL ACTIVATOR SOXR"/>
    <property type="match status" value="1"/>
</dbReference>
<evidence type="ECO:0000256" key="2">
    <source>
        <dbReference type="SAM" id="MobiDB-lite"/>
    </source>
</evidence>
<feature type="region of interest" description="Disordered" evidence="2">
    <location>
        <begin position="86"/>
        <end position="106"/>
    </location>
</feature>
<sequence>MNRTAPGADTGDEATYSTGEVARRLGVSPTTVRSWDRRYGIGARTRTSGSHRRWSARDMARLERMCALTATGVPPAEAARLAAAVRTPPPGEGTGPARPAASGRAGAGLPLGRVRAECRGVARAALRLDGTALDELLAVAIRDLGLITAWTEVIMPALHAAGRKWEGEPDRYVEVEHFLSWHVSGALRRACPPLAPGRPHGTATLLACMPDENHTLPLEVLAAALTERTLLVRMFGAALPAECLLAAVERTGPVVVGLWAQSRGTADRALADRVAHTEWGPRGARRKPAVLALGPGWAGATGLARPPGLAEAVAAVESRVALFTAGRRPPPGRSPR</sequence>
<keyword evidence="5" id="KW-1185">Reference proteome</keyword>
<dbReference type="Pfam" id="PF13411">
    <property type="entry name" value="MerR_1"/>
    <property type="match status" value="1"/>
</dbReference>
<dbReference type="Proteomes" id="UP001589718">
    <property type="component" value="Unassembled WGS sequence"/>
</dbReference>
<feature type="domain" description="HTH merR-type" evidence="3">
    <location>
        <begin position="15"/>
        <end position="84"/>
    </location>
</feature>
<evidence type="ECO:0000256" key="1">
    <source>
        <dbReference type="ARBA" id="ARBA00023125"/>
    </source>
</evidence>
<dbReference type="RefSeq" id="WP_345227332.1">
    <property type="nucleotide sequence ID" value="NZ_BAAAXE010000014.1"/>
</dbReference>